<proteinExistence type="predicted"/>
<evidence type="ECO:0000313" key="2">
    <source>
        <dbReference type="Proteomes" id="UP001234989"/>
    </source>
</evidence>
<sequence>MWWKWWSVGSIEFKPTYIQKIKAKLFEDENLNKPKDKVVSGETSDATLDRLGSVNQESWTVVQPTVRKCWPWVGIFGFSGDLDPRTWSMDRGPTYGLFYLSYVSVQFAWGFDAVCDVLDSPIHVSTPVGEFVIVTHVYRVCFVLFMGFQTCADLVILDMTDFDIILGMTWLSLYYVVLNCNAKGVWHILAHIRDVEVECPSIESIVVVSEFKEVFSTDFPGMPPDKDIGFCIDLELDTRPISIPPYRMAPVELRELKAQIYELLDKGFTCPSASPWGAPVLFVKKKDGSMRICIDYWQLNRVTI</sequence>
<dbReference type="Pfam" id="PF08284">
    <property type="entry name" value="RVP_2"/>
    <property type="match status" value="1"/>
</dbReference>
<dbReference type="PANTHER" id="PTHR15503">
    <property type="entry name" value="LDOC1 RELATED"/>
    <property type="match status" value="1"/>
</dbReference>
<accession>A0AAF0V3B8</accession>
<dbReference type="InterPro" id="IPR043502">
    <property type="entry name" value="DNA/RNA_pol_sf"/>
</dbReference>
<name>A0AAF0V3B8_SOLVR</name>
<reference evidence="1" key="1">
    <citation type="submission" date="2023-08" db="EMBL/GenBank/DDBJ databases">
        <title>A de novo genome assembly of Solanum verrucosum Schlechtendal, a Mexican diploid species geographically isolated from the other diploid A-genome species in potato relatives.</title>
        <authorList>
            <person name="Hosaka K."/>
        </authorList>
    </citation>
    <scope>NUCLEOTIDE SEQUENCE</scope>
    <source>
        <tissue evidence="1">Young leaves</tissue>
    </source>
</reference>
<protein>
    <submittedName>
        <fullName evidence="1">Uncharacterized protein</fullName>
    </submittedName>
</protein>
<dbReference type="Gene3D" id="2.40.70.10">
    <property type="entry name" value="Acid Proteases"/>
    <property type="match status" value="1"/>
</dbReference>
<organism evidence="1 2">
    <name type="scientific">Solanum verrucosum</name>
    <dbReference type="NCBI Taxonomy" id="315347"/>
    <lineage>
        <taxon>Eukaryota</taxon>
        <taxon>Viridiplantae</taxon>
        <taxon>Streptophyta</taxon>
        <taxon>Embryophyta</taxon>
        <taxon>Tracheophyta</taxon>
        <taxon>Spermatophyta</taxon>
        <taxon>Magnoliopsida</taxon>
        <taxon>eudicotyledons</taxon>
        <taxon>Gunneridae</taxon>
        <taxon>Pentapetalae</taxon>
        <taxon>asterids</taxon>
        <taxon>lamiids</taxon>
        <taxon>Solanales</taxon>
        <taxon>Solanaceae</taxon>
        <taxon>Solanoideae</taxon>
        <taxon>Solaneae</taxon>
        <taxon>Solanum</taxon>
    </lineage>
</organism>
<keyword evidence="2" id="KW-1185">Reference proteome</keyword>
<evidence type="ECO:0000313" key="1">
    <source>
        <dbReference type="EMBL" id="WMV58073.1"/>
    </source>
</evidence>
<dbReference type="InterPro" id="IPR021109">
    <property type="entry name" value="Peptidase_aspartic_dom_sf"/>
</dbReference>
<dbReference type="AlphaFoldDB" id="A0AAF0V3B8"/>
<gene>
    <name evidence="1" type="ORF">MTR67_051458</name>
</gene>
<dbReference type="EMBL" id="CP133623">
    <property type="protein sequence ID" value="WMV58073.1"/>
    <property type="molecule type" value="Genomic_DNA"/>
</dbReference>
<dbReference type="SUPFAM" id="SSF56672">
    <property type="entry name" value="DNA/RNA polymerases"/>
    <property type="match status" value="1"/>
</dbReference>
<dbReference type="PANTHER" id="PTHR15503:SF45">
    <property type="entry name" value="RNA-DIRECTED DNA POLYMERASE HOMOLOG"/>
    <property type="match status" value="1"/>
</dbReference>
<dbReference type="Proteomes" id="UP001234989">
    <property type="component" value="Chromosome 12"/>
</dbReference>
<dbReference type="InterPro" id="IPR032567">
    <property type="entry name" value="RTL1-rel"/>
</dbReference>
<dbReference type="Gene3D" id="3.10.10.10">
    <property type="entry name" value="HIV Type 1 Reverse Transcriptase, subunit A, domain 1"/>
    <property type="match status" value="1"/>
</dbReference>